<reference evidence="1" key="1">
    <citation type="submission" date="2024-02" db="EMBL/GenBank/DDBJ databases">
        <title>Bacteria isolated from the canopy kelp, Nereocystis luetkeana.</title>
        <authorList>
            <person name="Pfister C.A."/>
            <person name="Younker I.T."/>
            <person name="Light S.H."/>
        </authorList>
    </citation>
    <scope>NUCLEOTIDE SEQUENCE</scope>
    <source>
        <strain evidence="1">TN.2.01</strain>
    </source>
</reference>
<keyword evidence="1" id="KW-0808">Transferase</keyword>
<gene>
    <name evidence="1" type="ORF">V6250_06540</name>
</gene>
<keyword evidence="2" id="KW-1185">Reference proteome</keyword>
<evidence type="ECO:0000313" key="2">
    <source>
        <dbReference type="Proteomes" id="UP001374952"/>
    </source>
</evidence>
<comment type="caution">
    <text evidence="1">The sequence shown here is derived from an EMBL/GenBank/DDBJ whole genome shotgun (WGS) entry which is preliminary data.</text>
</comment>
<sequence>MENLRKELWNTMEQCRGLMEVRHLIELFTYIAFIAKESPEAFKVIVNSGQAKQLEILSNTGADLKEKYPLAVCSAPDYYRIDSRVISIAVNFIDKVPDFKSLAKSLREFVKETGKYTLELSSNLNMERIFLSLIGDCSDKSIYDGACGLARVASNLNPEKLYLEEKSHSTWVTAYRLLTLEEKNFELKNCDSLLASEFGYQEQFDIVLMEPPFAQRFGTDERHRLAESRMIKVAAGKAVSASAGDSLWIQQVLSNLNTNGRGFVLLPQGVLFRGGYDAKVREYLLAHELLEAVIGLPENILDGTSISPAILVLNKNKAAGAPIIFVDASNVGISSRKGVEITESDAQLISNLASGKLQDDSRFRAVLNPEISSNNNELTIARYIKKNINIKEVVLNDELRKLAECKAKFESSQENLMRLISQFS</sequence>
<evidence type="ECO:0000313" key="1">
    <source>
        <dbReference type="EMBL" id="MEL0603818.1"/>
    </source>
</evidence>
<protein>
    <submittedName>
        <fullName evidence="1">N-6 DNA methylase</fullName>
    </submittedName>
</protein>
<dbReference type="Proteomes" id="UP001374952">
    <property type="component" value="Unassembled WGS sequence"/>
</dbReference>
<accession>A0ACC6R200</accession>
<name>A0ACC6R200_9GAMM</name>
<proteinExistence type="predicted"/>
<keyword evidence="1" id="KW-0489">Methyltransferase</keyword>
<organism evidence="1 2">
    <name type="scientific">Pseudoalteromonas undina</name>
    <dbReference type="NCBI Taxonomy" id="43660"/>
    <lineage>
        <taxon>Bacteria</taxon>
        <taxon>Pseudomonadati</taxon>
        <taxon>Pseudomonadota</taxon>
        <taxon>Gammaproteobacteria</taxon>
        <taxon>Alteromonadales</taxon>
        <taxon>Pseudoalteromonadaceae</taxon>
        <taxon>Pseudoalteromonas</taxon>
    </lineage>
</organism>
<dbReference type="EMBL" id="JBAKAX010000004">
    <property type="protein sequence ID" value="MEL0603818.1"/>
    <property type="molecule type" value="Genomic_DNA"/>
</dbReference>